<dbReference type="PROSITE" id="PS01124">
    <property type="entry name" value="HTH_ARAC_FAMILY_2"/>
    <property type="match status" value="1"/>
</dbReference>
<protein>
    <submittedName>
        <fullName evidence="8">Ada metal-binding domain-containing protein</fullName>
    </submittedName>
</protein>
<dbReference type="PIRSF" id="PIRSF000408">
    <property type="entry name" value="Alkyltransferas_AdaA"/>
    <property type="match status" value="1"/>
</dbReference>
<dbReference type="InterPro" id="IPR016220">
    <property type="entry name" value="Me-P-triester_DNA_alkyl-Trfase"/>
</dbReference>
<keyword evidence="3" id="KW-0805">Transcription regulation</keyword>
<sequence length="182" mass="21017">MDMTKWTAVENNDPTADGKFYYGVKTTRIFCLPSCKSKLPLKENIVFFHFYDQAINSGFRPCKRCRPDLYSTYAPNEQLLTEIKNFLDKVFLIPQCLEGLNERFSVSSFHLVRIFKNRFGLTPREYVLNSRLEAAKNLLTCSNMKTVDIAFSCGFSSYTTFFTNFKKLSGLTPEEYRKGGIL</sequence>
<evidence type="ECO:0000256" key="1">
    <source>
        <dbReference type="ARBA" id="ARBA00001947"/>
    </source>
</evidence>
<dbReference type="Gene3D" id="3.40.10.10">
    <property type="entry name" value="DNA Methylphosphotriester Repair Domain"/>
    <property type="match status" value="1"/>
</dbReference>
<keyword evidence="5" id="KW-0010">Activator</keyword>
<proteinExistence type="predicted"/>
<keyword evidence="9" id="KW-1185">Reference proteome</keyword>
<keyword evidence="6" id="KW-0804">Transcription</keyword>
<feature type="domain" description="HTH araC/xylS-type" evidence="7">
    <location>
        <begin position="77"/>
        <end position="179"/>
    </location>
</feature>
<dbReference type="InterPro" id="IPR020449">
    <property type="entry name" value="Tscrpt_reg_AraC-type_HTH"/>
</dbReference>
<name>A0ABP3U1L9_9CLOT</name>
<gene>
    <name evidence="8" type="ORF">GCM10008905_14370</name>
</gene>
<dbReference type="Pfam" id="PF12833">
    <property type="entry name" value="HTH_18"/>
    <property type="match status" value="1"/>
</dbReference>
<organism evidence="8 9">
    <name type="scientific">Clostridium malenominatum</name>
    <dbReference type="NCBI Taxonomy" id="1539"/>
    <lineage>
        <taxon>Bacteria</taxon>
        <taxon>Bacillati</taxon>
        <taxon>Bacillota</taxon>
        <taxon>Clostridia</taxon>
        <taxon>Eubacteriales</taxon>
        <taxon>Clostridiaceae</taxon>
        <taxon>Clostridium</taxon>
    </lineage>
</organism>
<evidence type="ECO:0000256" key="2">
    <source>
        <dbReference type="ARBA" id="ARBA00022603"/>
    </source>
</evidence>
<dbReference type="PRINTS" id="PR00032">
    <property type="entry name" value="HTHARAC"/>
</dbReference>
<dbReference type="SMART" id="SM00342">
    <property type="entry name" value="HTH_ARAC"/>
    <property type="match status" value="1"/>
</dbReference>
<evidence type="ECO:0000256" key="3">
    <source>
        <dbReference type="ARBA" id="ARBA00023015"/>
    </source>
</evidence>
<keyword evidence="4" id="KW-0238">DNA-binding</keyword>
<keyword evidence="2" id="KW-0489">Methyltransferase</keyword>
<evidence type="ECO:0000256" key="4">
    <source>
        <dbReference type="ARBA" id="ARBA00023125"/>
    </source>
</evidence>
<dbReference type="PANTHER" id="PTHR43280">
    <property type="entry name" value="ARAC-FAMILY TRANSCRIPTIONAL REGULATOR"/>
    <property type="match status" value="1"/>
</dbReference>
<dbReference type="PANTHER" id="PTHR43280:SF28">
    <property type="entry name" value="HTH-TYPE TRANSCRIPTIONAL ACTIVATOR RHAS"/>
    <property type="match status" value="1"/>
</dbReference>
<evidence type="ECO:0000313" key="9">
    <source>
        <dbReference type="Proteomes" id="UP001500339"/>
    </source>
</evidence>
<dbReference type="Gene3D" id="1.10.10.60">
    <property type="entry name" value="Homeodomain-like"/>
    <property type="match status" value="2"/>
</dbReference>
<dbReference type="EMBL" id="BAAACF010000001">
    <property type="protein sequence ID" value="GAA0722640.1"/>
    <property type="molecule type" value="Genomic_DNA"/>
</dbReference>
<dbReference type="Pfam" id="PF02805">
    <property type="entry name" value="Ada_Zn_binding"/>
    <property type="match status" value="1"/>
</dbReference>
<dbReference type="InterPro" id="IPR009057">
    <property type="entry name" value="Homeodomain-like_sf"/>
</dbReference>
<dbReference type="InterPro" id="IPR004026">
    <property type="entry name" value="Ada_DNA_repair_Zn-bd"/>
</dbReference>
<evidence type="ECO:0000256" key="6">
    <source>
        <dbReference type="ARBA" id="ARBA00023163"/>
    </source>
</evidence>
<comment type="cofactor">
    <cofactor evidence="1">
        <name>Zn(2+)</name>
        <dbReference type="ChEBI" id="CHEBI:29105"/>
    </cofactor>
</comment>
<dbReference type="InterPro" id="IPR018060">
    <property type="entry name" value="HTH_AraC"/>
</dbReference>
<reference evidence="9" key="1">
    <citation type="journal article" date="2019" name="Int. J. Syst. Evol. Microbiol.">
        <title>The Global Catalogue of Microorganisms (GCM) 10K type strain sequencing project: providing services to taxonomists for standard genome sequencing and annotation.</title>
        <authorList>
            <consortium name="The Broad Institute Genomics Platform"/>
            <consortium name="The Broad Institute Genome Sequencing Center for Infectious Disease"/>
            <person name="Wu L."/>
            <person name="Ma J."/>
        </authorList>
    </citation>
    <scope>NUCLEOTIDE SEQUENCE [LARGE SCALE GENOMIC DNA]</scope>
    <source>
        <strain evidence="9">JCM 1405</strain>
    </source>
</reference>
<dbReference type="SUPFAM" id="SSF57884">
    <property type="entry name" value="Ada DNA repair protein, N-terminal domain (N-Ada 10)"/>
    <property type="match status" value="1"/>
</dbReference>
<dbReference type="InterPro" id="IPR035451">
    <property type="entry name" value="Ada-like_dom_sf"/>
</dbReference>
<dbReference type="SUPFAM" id="SSF46689">
    <property type="entry name" value="Homeodomain-like"/>
    <property type="match status" value="1"/>
</dbReference>
<evidence type="ECO:0000256" key="5">
    <source>
        <dbReference type="ARBA" id="ARBA00023159"/>
    </source>
</evidence>
<evidence type="ECO:0000313" key="8">
    <source>
        <dbReference type="EMBL" id="GAA0722640.1"/>
    </source>
</evidence>
<evidence type="ECO:0000259" key="7">
    <source>
        <dbReference type="PROSITE" id="PS01124"/>
    </source>
</evidence>
<dbReference type="Proteomes" id="UP001500339">
    <property type="component" value="Unassembled WGS sequence"/>
</dbReference>
<accession>A0ABP3U1L9</accession>
<keyword evidence="2" id="KW-0808">Transferase</keyword>
<comment type="caution">
    <text evidence="8">The sequence shown here is derived from an EMBL/GenBank/DDBJ whole genome shotgun (WGS) entry which is preliminary data.</text>
</comment>